<dbReference type="Proteomes" id="UP001303046">
    <property type="component" value="Unassembled WGS sequence"/>
</dbReference>
<evidence type="ECO:0008006" key="3">
    <source>
        <dbReference type="Google" id="ProtNLM"/>
    </source>
</evidence>
<comment type="caution">
    <text evidence="1">The sequence shown here is derived from an EMBL/GenBank/DDBJ whole genome shotgun (WGS) entry which is preliminary data.</text>
</comment>
<proteinExistence type="predicted"/>
<evidence type="ECO:0000313" key="1">
    <source>
        <dbReference type="EMBL" id="KAK6735683.1"/>
    </source>
</evidence>
<name>A0ABR1CDB7_NECAM</name>
<organism evidence="1 2">
    <name type="scientific">Necator americanus</name>
    <name type="common">Human hookworm</name>
    <dbReference type="NCBI Taxonomy" id="51031"/>
    <lineage>
        <taxon>Eukaryota</taxon>
        <taxon>Metazoa</taxon>
        <taxon>Ecdysozoa</taxon>
        <taxon>Nematoda</taxon>
        <taxon>Chromadorea</taxon>
        <taxon>Rhabditida</taxon>
        <taxon>Rhabditina</taxon>
        <taxon>Rhabditomorpha</taxon>
        <taxon>Strongyloidea</taxon>
        <taxon>Ancylostomatidae</taxon>
        <taxon>Bunostominae</taxon>
        <taxon>Necator</taxon>
    </lineage>
</organism>
<protein>
    <recommendedName>
        <fullName evidence="3">Reverse transcriptase domain-containing protein</fullName>
    </recommendedName>
</protein>
<dbReference type="EMBL" id="JAVFWL010000002">
    <property type="protein sequence ID" value="KAK6735683.1"/>
    <property type="molecule type" value="Genomic_DNA"/>
</dbReference>
<keyword evidence="2" id="KW-1185">Reference proteome</keyword>
<accession>A0ABR1CDB7</accession>
<sequence>MLTEFDETCGCIGLQVNLQKTMFMRSGWVSDDPFTLNGRNTFERTSIVCLGLEMNMKNELILELGTRKRAAWGGYKIIKDVLIIRNTRLRVDFLNATVVPVLTYAPETW</sequence>
<reference evidence="1 2" key="1">
    <citation type="submission" date="2023-08" db="EMBL/GenBank/DDBJ databases">
        <title>A Necator americanus chromosomal reference genome.</title>
        <authorList>
            <person name="Ilik V."/>
            <person name="Petrzelkova K.J."/>
            <person name="Pardy F."/>
            <person name="Fuh T."/>
            <person name="Niatou-Singa F.S."/>
            <person name="Gouil Q."/>
            <person name="Baker L."/>
            <person name="Ritchie M.E."/>
            <person name="Jex A.R."/>
            <person name="Gazzola D."/>
            <person name="Li H."/>
            <person name="Toshio Fujiwara R."/>
            <person name="Zhan B."/>
            <person name="Aroian R.V."/>
            <person name="Pafco B."/>
            <person name="Schwarz E.M."/>
        </authorList>
    </citation>
    <scope>NUCLEOTIDE SEQUENCE [LARGE SCALE GENOMIC DNA]</scope>
    <source>
        <strain evidence="1 2">Aroian</strain>
        <tissue evidence="1">Whole animal</tissue>
    </source>
</reference>
<evidence type="ECO:0000313" key="2">
    <source>
        <dbReference type="Proteomes" id="UP001303046"/>
    </source>
</evidence>
<gene>
    <name evidence="1" type="primary">Necator_chrII.g6528</name>
    <name evidence="1" type="ORF">RB195_018735</name>
</gene>